<organism evidence="1 2">
    <name type="scientific">Rhizobium leguminosarum</name>
    <dbReference type="NCBI Taxonomy" id="384"/>
    <lineage>
        <taxon>Bacteria</taxon>
        <taxon>Pseudomonadati</taxon>
        <taxon>Pseudomonadota</taxon>
        <taxon>Alphaproteobacteria</taxon>
        <taxon>Hyphomicrobiales</taxon>
        <taxon>Rhizobiaceae</taxon>
        <taxon>Rhizobium/Agrobacterium group</taxon>
        <taxon>Rhizobium</taxon>
    </lineage>
</organism>
<evidence type="ECO:0000313" key="1">
    <source>
        <dbReference type="EMBL" id="NEK15038.1"/>
    </source>
</evidence>
<gene>
    <name evidence="1" type="ORF">GR257_09230</name>
</gene>
<proteinExistence type="predicted"/>
<protein>
    <submittedName>
        <fullName evidence="1">Uncharacterized protein</fullName>
    </submittedName>
</protein>
<dbReference type="RefSeq" id="WP_164046570.1">
    <property type="nucleotide sequence ID" value="NZ_WUFV01000004.1"/>
</dbReference>
<evidence type="ECO:0000313" key="2">
    <source>
        <dbReference type="Proteomes" id="UP000471705"/>
    </source>
</evidence>
<name>A0A7K3VEJ2_RHILE</name>
<dbReference type="EMBL" id="WUFV01000004">
    <property type="protein sequence ID" value="NEK15038.1"/>
    <property type="molecule type" value="Genomic_DNA"/>
</dbReference>
<sequence>MTSKRGPGRPKGDGINDDLALSKIAWKLASGEADHYGEAAAAVYETDKPKGYHVRKTVLDRWRGKWELRGSAYLEKASASKARVVVRQAQAGVPFPAVDTIRQLYENLPQQMLKRMMDSTPQQQFQQALNAAGLTLDELQERQRQFTDYLCEPLVQDALKRLQSPEFRSTIAELKKYQS</sequence>
<dbReference type="Proteomes" id="UP000471705">
    <property type="component" value="Unassembled WGS sequence"/>
</dbReference>
<accession>A0A7K3VEJ2</accession>
<dbReference type="AlphaFoldDB" id="A0A7K3VEJ2"/>
<comment type="caution">
    <text evidence="1">The sequence shown here is derived from an EMBL/GenBank/DDBJ whole genome shotgun (WGS) entry which is preliminary data.</text>
</comment>
<reference evidence="1 2" key="1">
    <citation type="submission" date="2019-12" db="EMBL/GenBank/DDBJ databases">
        <title>Rhizobium genotypes associated with high levels of biological nitrogen fixation by grain legumes in a temperate-maritime cropping system.</title>
        <authorList>
            <person name="Maluk M."/>
            <person name="Francesc Ferrando Molina F."/>
            <person name="Lopez Del Egido L."/>
            <person name="Lafos M."/>
            <person name="Langarica-Fuentes A."/>
            <person name="Gebre Yohannes G."/>
            <person name="Young M.W."/>
            <person name="Martin P."/>
            <person name="Gantlett R."/>
            <person name="Kenicer G."/>
            <person name="Hawes C."/>
            <person name="Begg G.S."/>
            <person name="Quilliam R.S."/>
            <person name="Squire G.R."/>
            <person name="Poole P.S."/>
            <person name="Young P.W."/>
            <person name="Iannetta P.M."/>
            <person name="James E.K."/>
        </authorList>
    </citation>
    <scope>NUCLEOTIDE SEQUENCE [LARGE SCALE GENOMIC DNA]</scope>
    <source>
        <strain evidence="1 2">JHI54</strain>
    </source>
</reference>